<keyword evidence="6" id="KW-0443">Lipid metabolism</keyword>
<evidence type="ECO:0000256" key="4">
    <source>
        <dbReference type="ARBA" id="ARBA00022989"/>
    </source>
</evidence>
<dbReference type="PANTHER" id="PTHR37693:SF1">
    <property type="entry name" value="INTEGRAL MEMBRANE PROTEIN"/>
    <property type="match status" value="1"/>
</dbReference>
<evidence type="ECO:0000256" key="1">
    <source>
        <dbReference type="ARBA" id="ARBA00004651"/>
    </source>
</evidence>
<dbReference type="GO" id="GO:0050071">
    <property type="term" value="F:phosphatidylglycerol lysyltransferase activity"/>
    <property type="evidence" value="ECO:0007669"/>
    <property type="project" value="UniProtKB-EC"/>
</dbReference>
<feature type="transmembrane region" description="Helical" evidence="6">
    <location>
        <begin position="210"/>
        <end position="231"/>
    </location>
</feature>
<keyword evidence="5 6" id="KW-0472">Membrane</keyword>
<sequence length="311" mass="35315">MRHRRKWVFISVTMGVIVNAVILYNYYDDATFQSLTNVDNSLILALLFTVLASILLESMKLKTLASQIGVNLRLKESAKLHLVTVFGGYSTPMSAGDTPLFMLWGLCKKVEMNKWVALSIVKNFLTKLTFMLFLIISLLLTYITDTNAVGQAIYKVAAISIIPSTFFSLLVIYKFGLVERFIRLLPKRIKRNWAKGSHIQVKQLMSSKIIVPYIFTVLYWLVFFCPPLLIAIKMNIEICLVQLYINQFLIYTTLPFSPLPGGSGVVELIYFSLFIDYIPTGQLVVFILLCRLISYYIPLCIGACVATKELK</sequence>
<keyword evidence="6" id="KW-0808">Transferase</keyword>
<name>A0AAU8HSY5_9FIRM</name>
<dbReference type="Pfam" id="PF03706">
    <property type="entry name" value="LPG_synthase_TM"/>
    <property type="match status" value="1"/>
</dbReference>
<keyword evidence="6" id="KW-0046">Antibiotic resistance</keyword>
<reference evidence="7" key="2">
    <citation type="submission" date="2024-06" db="EMBL/GenBank/DDBJ databases">
        <authorList>
            <person name="Petrova K.O."/>
            <person name="Toshchakov S.V."/>
            <person name="Boltjanskaja Y.V."/>
            <person name="Kevbrin V.V."/>
        </authorList>
    </citation>
    <scope>NUCLEOTIDE SEQUENCE</scope>
    <source>
        <strain evidence="7">Z-710</strain>
    </source>
</reference>
<dbReference type="InterPro" id="IPR022791">
    <property type="entry name" value="L-PG_synthase/AglD"/>
</dbReference>
<evidence type="ECO:0000313" key="7">
    <source>
        <dbReference type="EMBL" id="XCI28611.1"/>
    </source>
</evidence>
<feature type="transmembrane region" description="Helical" evidence="6">
    <location>
        <begin position="156"/>
        <end position="176"/>
    </location>
</feature>
<protein>
    <recommendedName>
        <fullName evidence="6">Phosphatidylglycerol lysyltransferase</fullName>
        <ecNumber evidence="6">2.3.2.3</ecNumber>
    </recommendedName>
    <alternativeName>
        <fullName evidence="6">Lysylphosphatidylglycerol synthase</fullName>
    </alternativeName>
</protein>
<keyword evidence="2" id="KW-1003">Cell membrane</keyword>
<feature type="transmembrane region" description="Helical" evidence="6">
    <location>
        <begin position="42"/>
        <end position="59"/>
    </location>
</feature>
<proteinExistence type="inferred from homology"/>
<dbReference type="EC" id="2.3.2.3" evidence="6"/>
<comment type="similarity">
    <text evidence="6">Belongs to the LPG synthase family.</text>
</comment>
<dbReference type="GO" id="GO:0006629">
    <property type="term" value="P:lipid metabolic process"/>
    <property type="evidence" value="ECO:0007669"/>
    <property type="project" value="UniProtKB-KW"/>
</dbReference>
<evidence type="ECO:0000256" key="6">
    <source>
        <dbReference type="RuleBase" id="RU363042"/>
    </source>
</evidence>
<accession>A0AAU8HSY5</accession>
<dbReference type="GO" id="GO:0005886">
    <property type="term" value="C:plasma membrane"/>
    <property type="evidence" value="ECO:0007669"/>
    <property type="project" value="UniProtKB-SubCell"/>
</dbReference>
<feature type="transmembrane region" description="Helical" evidence="6">
    <location>
        <begin position="80"/>
        <end position="104"/>
    </location>
</feature>
<comment type="catalytic activity">
    <reaction evidence="6">
        <text>L-lysyl-tRNA(Lys) + a 1,2-diacyl-sn-glycero-3-phospho-(1'-sn-glycerol) = a 1,2-diacyl-sn-glycero-3-phospho-1'-(3'-O-L-lysyl)-sn-glycerol + tRNA(Lys)</text>
        <dbReference type="Rhea" id="RHEA:10668"/>
        <dbReference type="Rhea" id="RHEA-COMP:9696"/>
        <dbReference type="Rhea" id="RHEA-COMP:9697"/>
        <dbReference type="ChEBI" id="CHEBI:64716"/>
        <dbReference type="ChEBI" id="CHEBI:75792"/>
        <dbReference type="ChEBI" id="CHEBI:78442"/>
        <dbReference type="ChEBI" id="CHEBI:78529"/>
        <dbReference type="EC" id="2.3.2.3"/>
    </reaction>
</comment>
<comment type="function">
    <text evidence="6">Catalyzes the transfer of a lysyl group from L-lysyl-tRNA(Lys) to membrane-bound phosphatidylglycerol (PG), which produces lysylphosphatidylglycerol (LPG), a major component of the bacterial membrane with a positive net charge. LPG synthesis contributes to bacterial virulence as it is involved in the resistance mechanism against cationic antimicrobial peptides (CAMP) produces by the host's immune system (defensins, cathelicidins) and by the competing microorganisms.</text>
</comment>
<organism evidence="7">
    <name type="scientific">Proteinivorax hydrogeniformans</name>
    <dbReference type="NCBI Taxonomy" id="1826727"/>
    <lineage>
        <taxon>Bacteria</taxon>
        <taxon>Bacillati</taxon>
        <taxon>Bacillota</taxon>
        <taxon>Clostridia</taxon>
        <taxon>Eubacteriales</taxon>
        <taxon>Proteinivoracaceae</taxon>
        <taxon>Proteinivorax</taxon>
    </lineage>
</organism>
<feature type="transmembrane region" description="Helical" evidence="6">
    <location>
        <begin position="7"/>
        <end position="27"/>
    </location>
</feature>
<keyword evidence="4 6" id="KW-1133">Transmembrane helix</keyword>
<evidence type="ECO:0000256" key="5">
    <source>
        <dbReference type="ARBA" id="ARBA00023136"/>
    </source>
</evidence>
<evidence type="ECO:0000256" key="2">
    <source>
        <dbReference type="ARBA" id="ARBA00022475"/>
    </source>
</evidence>
<dbReference type="NCBIfam" id="TIGR00374">
    <property type="entry name" value="flippase-like domain"/>
    <property type="match status" value="1"/>
</dbReference>
<feature type="transmembrane region" description="Helical" evidence="6">
    <location>
        <begin position="124"/>
        <end position="144"/>
    </location>
</feature>
<evidence type="ECO:0000256" key="3">
    <source>
        <dbReference type="ARBA" id="ARBA00022692"/>
    </source>
</evidence>
<reference evidence="7" key="1">
    <citation type="journal article" date="2018" name="Antonie Van Leeuwenhoek">
        <title>Proteinivorax hydrogeniformans sp. nov., an anaerobic, haloalkaliphilic bacterium fermenting proteinaceous compounds with high hydrogen production.</title>
        <authorList>
            <person name="Boltyanskaya Y."/>
            <person name="Detkova E."/>
            <person name="Pimenov N."/>
            <person name="Kevbrin V."/>
        </authorList>
    </citation>
    <scope>NUCLEOTIDE SEQUENCE</scope>
    <source>
        <strain evidence="7">Z-710</strain>
    </source>
</reference>
<comment type="subcellular location">
    <subcellularLocation>
        <location evidence="1 6">Cell membrane</location>
        <topology evidence="1 6">Multi-pass membrane protein</topology>
    </subcellularLocation>
</comment>
<gene>
    <name evidence="6" type="primary">mprF</name>
    <name evidence="7" type="ORF">PRVXH_002576</name>
</gene>
<dbReference type="RefSeq" id="WP_353893163.1">
    <property type="nucleotide sequence ID" value="NZ_CP159485.1"/>
</dbReference>
<keyword evidence="3 6" id="KW-0812">Transmembrane</keyword>
<dbReference type="PANTHER" id="PTHR37693">
    <property type="entry name" value="PHOSPHATIDYLGLYCEROL LYSYLTRANSFERASE"/>
    <property type="match status" value="1"/>
</dbReference>
<dbReference type="GO" id="GO:0046677">
    <property type="term" value="P:response to antibiotic"/>
    <property type="evidence" value="ECO:0007669"/>
    <property type="project" value="UniProtKB-KW"/>
</dbReference>
<dbReference type="AlphaFoldDB" id="A0AAU8HSY5"/>
<dbReference type="EMBL" id="CP159485">
    <property type="protein sequence ID" value="XCI28611.1"/>
    <property type="molecule type" value="Genomic_DNA"/>
</dbReference>